<proteinExistence type="inferred from homology"/>
<accession>A0AB38YWN6</accession>
<dbReference type="EMBL" id="CP134206">
    <property type="protein sequence ID" value="WND05893.1"/>
    <property type="molecule type" value="Genomic_DNA"/>
</dbReference>
<dbReference type="NCBIfam" id="NF005451">
    <property type="entry name" value="PRK07044.1"/>
    <property type="match status" value="1"/>
</dbReference>
<dbReference type="SUPFAM" id="SSF53639">
    <property type="entry name" value="AraD/HMP-PK domain-like"/>
    <property type="match status" value="1"/>
</dbReference>
<dbReference type="Pfam" id="PF00596">
    <property type="entry name" value="Aldolase_II"/>
    <property type="match status" value="1"/>
</dbReference>
<dbReference type="GO" id="GO:0005856">
    <property type="term" value="C:cytoskeleton"/>
    <property type="evidence" value="ECO:0007669"/>
    <property type="project" value="TreeGrafter"/>
</dbReference>
<organism evidence="3 4">
    <name type="scientific">Acinetobacter soli</name>
    <dbReference type="NCBI Taxonomy" id="487316"/>
    <lineage>
        <taxon>Bacteria</taxon>
        <taxon>Pseudomonadati</taxon>
        <taxon>Pseudomonadota</taxon>
        <taxon>Gammaproteobacteria</taxon>
        <taxon>Moraxellales</taxon>
        <taxon>Moraxellaceae</taxon>
        <taxon>Acinetobacter</taxon>
    </lineage>
</organism>
<dbReference type="RefSeq" id="WP_310864802.1">
    <property type="nucleotide sequence ID" value="NZ_CP134206.1"/>
</dbReference>
<feature type="domain" description="Class II aldolase/adducin N-terminal" evidence="2">
    <location>
        <begin position="19"/>
        <end position="201"/>
    </location>
</feature>
<evidence type="ECO:0000256" key="1">
    <source>
        <dbReference type="ARBA" id="ARBA00037961"/>
    </source>
</evidence>
<dbReference type="GO" id="GO:0005996">
    <property type="term" value="P:monosaccharide metabolic process"/>
    <property type="evidence" value="ECO:0007669"/>
    <property type="project" value="UniProtKB-ARBA"/>
</dbReference>
<reference evidence="3" key="1">
    <citation type="submission" date="2023-09" db="EMBL/GenBank/DDBJ databases">
        <title>Acinetobacter soli.</title>
        <authorList>
            <person name="Kim B."/>
            <person name="Kim D."/>
            <person name="Park D."/>
        </authorList>
    </citation>
    <scope>NUCLEOTIDE SEQUENCE</scope>
    <source>
        <strain evidence="3">2023.05</strain>
    </source>
</reference>
<dbReference type="PANTHER" id="PTHR10672">
    <property type="entry name" value="ADDUCIN"/>
    <property type="match status" value="1"/>
</dbReference>
<evidence type="ECO:0000313" key="4">
    <source>
        <dbReference type="Proteomes" id="UP001256400"/>
    </source>
</evidence>
<name>A0AB38YWN6_9GAMM</name>
<sequence length="253" mass="28736">MNTSYSISHMNPVEWSARCQLAALYRLIAYYRMTDLIDTHISLRVPDEPCHFLINRYGIPFEKMTASNLVKIDHDGRILESYDQGKKVNAAGFVIHSAIHHARSDVNCIIHTHTADGVAVSAQKHGLLPLSQHALKFYEQIGYHNYEGIALSLDEQQRLVSDLGTHRCMILRNHGLLATGDTLARAFHEIYFLERACQIQIKAMSSSELNLPDIEVCRHTAAQFNRKEVEPIIQDAWQAALSLIEHQQDEYCA</sequence>
<dbReference type="InterPro" id="IPR036409">
    <property type="entry name" value="Aldolase_II/adducin_N_sf"/>
</dbReference>
<evidence type="ECO:0000313" key="3">
    <source>
        <dbReference type="EMBL" id="WND05893.1"/>
    </source>
</evidence>
<dbReference type="SMART" id="SM01007">
    <property type="entry name" value="Aldolase_II"/>
    <property type="match status" value="1"/>
</dbReference>
<dbReference type="InterPro" id="IPR001303">
    <property type="entry name" value="Aldolase_II/adducin_N"/>
</dbReference>
<dbReference type="Proteomes" id="UP001256400">
    <property type="component" value="Chromosome"/>
</dbReference>
<protein>
    <submittedName>
        <fullName evidence="3">Class II aldolase/adducin family protein</fullName>
    </submittedName>
</protein>
<comment type="similarity">
    <text evidence="1">Belongs to the aldolase class II family.</text>
</comment>
<dbReference type="GO" id="GO:0051015">
    <property type="term" value="F:actin filament binding"/>
    <property type="evidence" value="ECO:0007669"/>
    <property type="project" value="TreeGrafter"/>
</dbReference>
<gene>
    <name evidence="3" type="ORF">RHP80_01635</name>
</gene>
<dbReference type="InterPro" id="IPR051017">
    <property type="entry name" value="Aldolase-II_Adducin_sf"/>
</dbReference>
<evidence type="ECO:0000259" key="2">
    <source>
        <dbReference type="SMART" id="SM01007"/>
    </source>
</evidence>
<dbReference type="AlphaFoldDB" id="A0AB38YWN6"/>
<dbReference type="Gene3D" id="3.40.225.10">
    <property type="entry name" value="Class II aldolase/adducin N-terminal domain"/>
    <property type="match status" value="1"/>
</dbReference>
<dbReference type="PANTHER" id="PTHR10672:SF3">
    <property type="entry name" value="PROTEIN HU-LI TAI SHAO"/>
    <property type="match status" value="1"/>
</dbReference>